<dbReference type="PANTHER" id="PTHR42160:SF1">
    <property type="entry name" value="URACIL-DNA GLYCOSYLASE SUPERFAMILY PROTEIN"/>
    <property type="match status" value="1"/>
</dbReference>
<evidence type="ECO:0000313" key="2">
    <source>
        <dbReference type="EMBL" id="QDE33794.1"/>
    </source>
</evidence>
<sequence length="206" mass="23076">MSGDFLSNVEAPDPFALLRHELIHDVANSGFREQGIDPVYTAGAGARVAVIGQAPGRRAQASGVPWDDASGATLMEWLGVTERQFRDPEQFALLPMDFYYPGPGRNGSGDAPPRQGVAARWHPPFFALMPSIRLTLLIGRYAQQAYLPIATTQTLTDTVRNYEQFLPERFPLVHPSPLNFRWHARNPWFATDVVEDLRLHVERALR</sequence>
<gene>
    <name evidence="2" type="ORF">FIV50_02690</name>
</gene>
<dbReference type="PANTHER" id="PTHR42160">
    <property type="entry name" value="URACIL-DNA GLYCOSYLASE SUPERFAMILY PROTEIN"/>
    <property type="match status" value="1"/>
</dbReference>
<accession>A0A4Y5YM84</accession>
<dbReference type="InterPro" id="IPR005122">
    <property type="entry name" value="Uracil-DNA_glycosylase-like"/>
</dbReference>
<feature type="domain" description="Uracil-DNA glycosylase-like" evidence="1">
    <location>
        <begin position="39"/>
        <end position="198"/>
    </location>
</feature>
<dbReference type="EMBL" id="CP041040">
    <property type="protein sequence ID" value="QDE33794.1"/>
    <property type="molecule type" value="Genomic_DNA"/>
</dbReference>
<dbReference type="CDD" id="cd10033">
    <property type="entry name" value="UDG_like"/>
    <property type="match status" value="1"/>
</dbReference>
<organism evidence="2 3">
    <name type="scientific">Microbacterium foliorum</name>
    <dbReference type="NCBI Taxonomy" id="104336"/>
    <lineage>
        <taxon>Bacteria</taxon>
        <taxon>Bacillati</taxon>
        <taxon>Actinomycetota</taxon>
        <taxon>Actinomycetes</taxon>
        <taxon>Micrococcales</taxon>
        <taxon>Microbacteriaceae</taxon>
        <taxon>Microbacterium</taxon>
    </lineage>
</organism>
<reference evidence="2 3" key="1">
    <citation type="submission" date="2019-06" db="EMBL/GenBank/DDBJ databases">
        <title>Complete genome of Microbacterium foliorum M2.</title>
        <authorList>
            <person name="Cao G."/>
        </authorList>
    </citation>
    <scope>NUCLEOTIDE SEQUENCE [LARGE SCALE GENOMIC DNA]</scope>
    <source>
        <strain evidence="2 3">M2</strain>
    </source>
</reference>
<dbReference type="AlphaFoldDB" id="A0A4Y5YM84"/>
<dbReference type="Pfam" id="PF03167">
    <property type="entry name" value="UDG"/>
    <property type="match status" value="1"/>
</dbReference>
<evidence type="ECO:0000259" key="1">
    <source>
        <dbReference type="SMART" id="SM00986"/>
    </source>
</evidence>
<evidence type="ECO:0000313" key="3">
    <source>
        <dbReference type="Proteomes" id="UP000316125"/>
    </source>
</evidence>
<proteinExistence type="predicted"/>
<dbReference type="InterPro" id="IPR047124">
    <property type="entry name" value="HI_0220.2"/>
</dbReference>
<dbReference type="InterPro" id="IPR036895">
    <property type="entry name" value="Uracil-DNA_glycosylase-like_sf"/>
</dbReference>
<protein>
    <submittedName>
        <fullName evidence="2">Uracil-DNA glycosylase family protein</fullName>
    </submittedName>
</protein>
<dbReference type="SMART" id="SM00987">
    <property type="entry name" value="UreE_C"/>
    <property type="match status" value="1"/>
</dbReference>
<dbReference type="Proteomes" id="UP000316125">
    <property type="component" value="Chromosome"/>
</dbReference>
<name>A0A4Y5YM84_9MICO</name>
<dbReference type="SUPFAM" id="SSF52141">
    <property type="entry name" value="Uracil-DNA glycosylase-like"/>
    <property type="match status" value="1"/>
</dbReference>
<dbReference type="OrthoDB" id="9789139at2"/>
<dbReference type="Gene3D" id="3.40.470.10">
    <property type="entry name" value="Uracil-DNA glycosylase-like domain"/>
    <property type="match status" value="1"/>
</dbReference>
<dbReference type="SMART" id="SM00986">
    <property type="entry name" value="UDG"/>
    <property type="match status" value="1"/>
</dbReference>